<keyword evidence="3 7" id="KW-1133">Transmembrane helix</keyword>
<dbReference type="GO" id="GO:0005886">
    <property type="term" value="C:plasma membrane"/>
    <property type="evidence" value="ECO:0007669"/>
    <property type="project" value="UniProtKB-SubCell"/>
</dbReference>
<evidence type="ECO:0000256" key="7">
    <source>
        <dbReference type="HAMAP-Rule" id="MF_02065"/>
    </source>
</evidence>
<dbReference type="CDD" id="cd08010">
    <property type="entry name" value="MltG_like"/>
    <property type="match status" value="1"/>
</dbReference>
<dbReference type="HAMAP" id="MF_02065">
    <property type="entry name" value="MltG"/>
    <property type="match status" value="1"/>
</dbReference>
<feature type="site" description="Important for catalytic activity" evidence="7">
    <location>
        <position position="231"/>
    </location>
</feature>
<sequence>MPPEVEHDLKSFFFKTDRLQEMLSARWREHTNRRTIIILLVAGAITITSYLFIIRPPGNFPLNKLVTVPVGATLSETALILKDNYVIRSRIAFRIIVALSGNEHSLHAGDYLFKEPVSIFSIARVIAIGAYGLEPFRIRVPEGATTKDIARIFDGRLERFNTERFLSQAVPLEGYFFPDTYFFLPNASDETVILALRQNFDTHITTLDEQIQKFGKPLKDVVIMASILEREAPQGADRRIIAGILWKRIAIGMPLQVDVTFLYTLGKGTFQLTTKDLTTDSPYNTYTNKGLPPGPIGSPSEDALEAAVNPTKTKYLYFLADRSGVTHYSATYQQQIANKNQYF</sequence>
<reference evidence="8 9" key="1">
    <citation type="journal article" date="2015" name="Nature">
        <title>rRNA introns, odd ribosomes, and small enigmatic genomes across a large radiation of phyla.</title>
        <authorList>
            <person name="Brown C.T."/>
            <person name="Hug L.A."/>
            <person name="Thomas B.C."/>
            <person name="Sharon I."/>
            <person name="Castelle C.J."/>
            <person name="Singh A."/>
            <person name="Wilkins M.J."/>
            <person name="Williams K.H."/>
            <person name="Banfield J.F."/>
        </authorList>
    </citation>
    <scope>NUCLEOTIDE SEQUENCE [LARGE SCALE GENOMIC DNA]</scope>
</reference>
<protein>
    <recommendedName>
        <fullName evidence="7">Endolytic murein transglycosylase</fullName>
        <ecNumber evidence="7">4.2.2.29</ecNumber>
    </recommendedName>
    <alternativeName>
        <fullName evidence="7">Peptidoglycan lytic transglycosylase</fullName>
    </alternativeName>
    <alternativeName>
        <fullName evidence="7">Peptidoglycan polymerization terminase</fullName>
    </alternativeName>
</protein>
<comment type="catalytic activity">
    <reaction evidence="7">
        <text>a peptidoglycan chain = a peptidoglycan chain with N-acetyl-1,6-anhydromuramyl-[peptide] at the reducing end + a peptidoglycan chain with N-acetylglucosamine at the non-reducing end.</text>
        <dbReference type="EC" id="4.2.2.29"/>
    </reaction>
</comment>
<keyword evidence="1 7" id="KW-1003">Cell membrane</keyword>
<keyword evidence="2 7" id="KW-0812">Transmembrane</keyword>
<comment type="similarity">
    <text evidence="7">Belongs to the transglycosylase MltG family.</text>
</comment>
<evidence type="ECO:0000313" key="9">
    <source>
        <dbReference type="Proteomes" id="UP000034185"/>
    </source>
</evidence>
<dbReference type="GO" id="GO:0071555">
    <property type="term" value="P:cell wall organization"/>
    <property type="evidence" value="ECO:0007669"/>
    <property type="project" value="UniProtKB-KW"/>
</dbReference>
<evidence type="ECO:0000256" key="6">
    <source>
        <dbReference type="ARBA" id="ARBA00023316"/>
    </source>
</evidence>
<accession>A0A0G1X9U8</accession>
<evidence type="ECO:0000256" key="4">
    <source>
        <dbReference type="ARBA" id="ARBA00023136"/>
    </source>
</evidence>
<dbReference type="EC" id="4.2.2.29" evidence="7"/>
<dbReference type="GO" id="GO:0008932">
    <property type="term" value="F:lytic endotransglycosylase activity"/>
    <property type="evidence" value="ECO:0007669"/>
    <property type="project" value="UniProtKB-UniRule"/>
</dbReference>
<organism evidence="8 9">
    <name type="scientific">Candidatus Kaiserbacteria bacterium GW2011_GWB1_52_6</name>
    <dbReference type="NCBI Taxonomy" id="1618674"/>
    <lineage>
        <taxon>Bacteria</taxon>
        <taxon>Candidatus Kaiseribacteriota</taxon>
    </lineage>
</organism>
<evidence type="ECO:0000256" key="5">
    <source>
        <dbReference type="ARBA" id="ARBA00023239"/>
    </source>
</evidence>
<evidence type="ECO:0000256" key="3">
    <source>
        <dbReference type="ARBA" id="ARBA00022989"/>
    </source>
</evidence>
<feature type="transmembrane region" description="Helical" evidence="7">
    <location>
        <begin position="36"/>
        <end position="54"/>
    </location>
</feature>
<keyword evidence="5 7" id="KW-0456">Lyase</keyword>
<dbReference type="PANTHER" id="PTHR30518">
    <property type="entry name" value="ENDOLYTIC MUREIN TRANSGLYCOSYLASE"/>
    <property type="match status" value="1"/>
</dbReference>
<dbReference type="Pfam" id="PF02618">
    <property type="entry name" value="YceG"/>
    <property type="match status" value="1"/>
</dbReference>
<evidence type="ECO:0000256" key="2">
    <source>
        <dbReference type="ARBA" id="ARBA00022692"/>
    </source>
</evidence>
<evidence type="ECO:0000256" key="1">
    <source>
        <dbReference type="ARBA" id="ARBA00022475"/>
    </source>
</evidence>
<dbReference type="GO" id="GO:0009252">
    <property type="term" value="P:peptidoglycan biosynthetic process"/>
    <property type="evidence" value="ECO:0007669"/>
    <property type="project" value="UniProtKB-UniRule"/>
</dbReference>
<keyword evidence="4 7" id="KW-0472">Membrane</keyword>
<dbReference type="AlphaFoldDB" id="A0A0G1X9U8"/>
<comment type="caution">
    <text evidence="8">The sequence shown here is derived from an EMBL/GenBank/DDBJ whole genome shotgun (WGS) entry which is preliminary data.</text>
</comment>
<dbReference type="PATRIC" id="fig|1618674.3.peg.127"/>
<name>A0A0G1X9U8_9BACT</name>
<dbReference type="Proteomes" id="UP000034185">
    <property type="component" value="Unassembled WGS sequence"/>
</dbReference>
<dbReference type="NCBIfam" id="TIGR00247">
    <property type="entry name" value="endolytic transglycosylase MltG"/>
    <property type="match status" value="1"/>
</dbReference>
<keyword evidence="6 7" id="KW-0961">Cell wall biogenesis/degradation</keyword>
<comment type="subcellular location">
    <subcellularLocation>
        <location evidence="7">Cell membrane</location>
        <topology evidence="7">Single-pass membrane protein</topology>
    </subcellularLocation>
</comment>
<comment type="function">
    <text evidence="7">Functions as a peptidoglycan terminase that cleaves nascent peptidoglycan strands endolytically to terminate their elongation.</text>
</comment>
<evidence type="ECO:0000313" key="8">
    <source>
        <dbReference type="EMBL" id="KKW28028.1"/>
    </source>
</evidence>
<dbReference type="Gene3D" id="3.30.1490.480">
    <property type="entry name" value="Endolytic murein transglycosylase"/>
    <property type="match status" value="1"/>
</dbReference>
<gene>
    <name evidence="7" type="primary">mltG</name>
    <name evidence="8" type="ORF">UY70_C0004G0012</name>
</gene>
<dbReference type="PANTHER" id="PTHR30518:SF2">
    <property type="entry name" value="ENDOLYTIC MUREIN TRANSGLYCOSYLASE"/>
    <property type="match status" value="1"/>
</dbReference>
<proteinExistence type="inferred from homology"/>
<dbReference type="EMBL" id="LCRA01000004">
    <property type="protein sequence ID" value="KKW28028.1"/>
    <property type="molecule type" value="Genomic_DNA"/>
</dbReference>
<dbReference type="InterPro" id="IPR003770">
    <property type="entry name" value="MLTG-like"/>
</dbReference>